<feature type="region of interest" description="Disordered" evidence="6">
    <location>
        <begin position="447"/>
        <end position="475"/>
    </location>
</feature>
<keyword evidence="2" id="KW-0813">Transport</keyword>
<evidence type="ECO:0000256" key="2">
    <source>
        <dbReference type="ARBA" id="ARBA00022448"/>
    </source>
</evidence>
<comment type="subcellular location">
    <subcellularLocation>
        <location evidence="1">Membrane</location>
        <topology evidence="1">Multi-pass membrane protein</topology>
    </subcellularLocation>
</comment>
<reference evidence="7" key="1">
    <citation type="submission" date="2020-03" db="EMBL/GenBank/DDBJ databases">
        <title>Hybrid Assembly of Korean Phytophthora infestans isolates.</title>
        <authorList>
            <person name="Prokchorchik M."/>
            <person name="Lee Y."/>
            <person name="Seo J."/>
            <person name="Cho J.-H."/>
            <person name="Park Y.-E."/>
            <person name="Jang D.-C."/>
            <person name="Im J.-S."/>
            <person name="Choi J.-G."/>
            <person name="Park H.-J."/>
            <person name="Lee G.-B."/>
            <person name="Lee Y.-G."/>
            <person name="Hong S.-Y."/>
            <person name="Cho K."/>
            <person name="Sohn K.H."/>
        </authorList>
    </citation>
    <scope>NUCLEOTIDE SEQUENCE</scope>
    <source>
        <strain evidence="7">KR_2_A2</strain>
    </source>
</reference>
<keyword evidence="4" id="KW-1133">Transmembrane helix</keyword>
<evidence type="ECO:0000256" key="6">
    <source>
        <dbReference type="SAM" id="MobiDB-lite"/>
    </source>
</evidence>
<protein>
    <submittedName>
        <fullName evidence="7">Uncharacterized protein</fullName>
    </submittedName>
</protein>
<organism evidence="7 8">
    <name type="scientific">Phytophthora infestans</name>
    <name type="common">Potato late blight agent</name>
    <name type="synonym">Botrytis infestans</name>
    <dbReference type="NCBI Taxonomy" id="4787"/>
    <lineage>
        <taxon>Eukaryota</taxon>
        <taxon>Sar</taxon>
        <taxon>Stramenopiles</taxon>
        <taxon>Oomycota</taxon>
        <taxon>Peronosporomycetes</taxon>
        <taxon>Peronosporales</taxon>
        <taxon>Peronosporaceae</taxon>
        <taxon>Phytophthora</taxon>
    </lineage>
</organism>
<dbReference type="PANTHER" id="PTHR23511">
    <property type="entry name" value="SYNAPTIC VESICLE GLYCOPROTEIN 2"/>
    <property type="match status" value="1"/>
</dbReference>
<feature type="compositionally biased region" description="Basic and acidic residues" evidence="6">
    <location>
        <begin position="455"/>
        <end position="465"/>
    </location>
</feature>
<accession>A0A8S9UHI0</accession>
<evidence type="ECO:0000313" key="7">
    <source>
        <dbReference type="EMBL" id="KAF4138917.1"/>
    </source>
</evidence>
<keyword evidence="3" id="KW-0812">Transmembrane</keyword>
<sequence length="498" mass="53743">MSHVSSSGPATAATDSTLQVNQTFYLRFPTTTDTSMQSREALVNRLLYGDLTRLVTSEVGTTRPATFLDFIFAIDELSDALKSHALAGSQLFASTLIPYVFRYLNVDVFPRGNPALPDAVADTATLLAAISEDAMNARRRKTQRFQYDPEGYTTAIPTDVAYPSTVNLSMDLTGVFTTTVYWANTLSQEFWLESAESIAPVSWNLFPSISFFTDDTAISATLPAPIVKVGNTSTPLWTLQAATPEKLDMALNFRSTDDNSTLVKAEVAVTLHSSGDAESTVTSIARSANSSSSSPLNVVDRHQSRLLRNGATDKVSKLLLHLEFGIAEVTEKSADGCAHCLQLLDWCANEPGCASLKTCVFSAIQNPIAQLVSKTSTATETEDLSSVVNRCLTATATAPVDVNHLMLFTSAIRCQLRRLCPLSLSSSIVAPSGIKLVWGSGKGQQRIQPAATQEGHADVGEKRELAVSSGDDGASQHPPHITFYRLTVALLVDLNYWC</sequence>
<dbReference type="EMBL" id="JAACNO010001608">
    <property type="protein sequence ID" value="KAF4138917.1"/>
    <property type="molecule type" value="Genomic_DNA"/>
</dbReference>
<keyword evidence="5" id="KW-0472">Membrane</keyword>
<gene>
    <name evidence="7" type="ORF">GN958_ATG11874</name>
</gene>
<name>A0A8S9UHI0_PHYIN</name>
<evidence type="ECO:0000256" key="4">
    <source>
        <dbReference type="ARBA" id="ARBA00022989"/>
    </source>
</evidence>
<dbReference type="GO" id="GO:0016020">
    <property type="term" value="C:membrane"/>
    <property type="evidence" value="ECO:0007669"/>
    <property type="project" value="UniProtKB-SubCell"/>
</dbReference>
<evidence type="ECO:0000256" key="3">
    <source>
        <dbReference type="ARBA" id="ARBA00022692"/>
    </source>
</evidence>
<dbReference type="AlphaFoldDB" id="A0A8S9UHI0"/>
<comment type="caution">
    <text evidence="7">The sequence shown here is derived from an EMBL/GenBank/DDBJ whole genome shotgun (WGS) entry which is preliminary data.</text>
</comment>
<dbReference type="PANTHER" id="PTHR23511:SF5">
    <property type="entry name" value="MAJOR FACILITATOR-TYPE TRANSPORTER HXNZ-RELATED"/>
    <property type="match status" value="1"/>
</dbReference>
<evidence type="ECO:0000256" key="1">
    <source>
        <dbReference type="ARBA" id="ARBA00004141"/>
    </source>
</evidence>
<evidence type="ECO:0000256" key="5">
    <source>
        <dbReference type="ARBA" id="ARBA00023136"/>
    </source>
</evidence>
<evidence type="ECO:0000313" key="8">
    <source>
        <dbReference type="Proteomes" id="UP000704712"/>
    </source>
</evidence>
<proteinExistence type="predicted"/>
<dbReference type="Proteomes" id="UP000704712">
    <property type="component" value="Unassembled WGS sequence"/>
</dbReference>